<dbReference type="SUPFAM" id="SSF90229">
    <property type="entry name" value="CCCH zinc finger"/>
    <property type="match status" value="1"/>
</dbReference>
<feature type="region of interest" description="Disordered" evidence="5">
    <location>
        <begin position="145"/>
        <end position="165"/>
    </location>
</feature>
<feature type="zinc finger region" description="C3H1-type" evidence="4">
    <location>
        <begin position="114"/>
        <end position="141"/>
    </location>
</feature>
<proteinExistence type="predicted"/>
<dbReference type="Pfam" id="PF18044">
    <property type="entry name" value="zf-CCCH_4"/>
    <property type="match status" value="1"/>
</dbReference>
<gene>
    <name evidence="7" type="ORF">BRAN1462_LOCUS61682</name>
</gene>
<sequence length="181" mass="20167">MKDGDVRSRELCDVVGALARSKYFDPGLFELLASELQRACRKGRLGAAEILQVLCSMSELNAYNAALFGAACEALRPGLKDFSEALRSRLEAALKRVNHDPGSDFFNCLQQRPRDTREACPMFWRGQCKWGPKCKLSHDQDSFEATAREGNWRPPSQSGGRSVGFNQSSDLFKADRCGALW</sequence>
<feature type="domain" description="C3H1-type" evidence="6">
    <location>
        <begin position="114"/>
        <end position="141"/>
    </location>
</feature>
<dbReference type="PROSITE" id="PS50103">
    <property type="entry name" value="ZF_C3H1"/>
    <property type="match status" value="1"/>
</dbReference>
<dbReference type="InterPro" id="IPR036855">
    <property type="entry name" value="Znf_CCCH_sf"/>
</dbReference>
<dbReference type="Gene3D" id="4.10.1000.10">
    <property type="entry name" value="Zinc finger, CCCH-type"/>
    <property type="match status" value="1"/>
</dbReference>
<evidence type="ECO:0000313" key="7">
    <source>
        <dbReference type="EMBL" id="CAD9643860.1"/>
    </source>
</evidence>
<protein>
    <recommendedName>
        <fullName evidence="6">C3H1-type domain-containing protein</fullName>
    </recommendedName>
</protein>
<evidence type="ECO:0000256" key="5">
    <source>
        <dbReference type="SAM" id="MobiDB-lite"/>
    </source>
</evidence>
<dbReference type="EMBL" id="HBGW01097210">
    <property type="protein sequence ID" value="CAD9643860.1"/>
    <property type="molecule type" value="Transcribed_RNA"/>
</dbReference>
<evidence type="ECO:0000256" key="2">
    <source>
        <dbReference type="ARBA" id="ARBA00022771"/>
    </source>
</evidence>
<dbReference type="AlphaFoldDB" id="A0A7S2QJ31"/>
<dbReference type="GO" id="GO:0008270">
    <property type="term" value="F:zinc ion binding"/>
    <property type="evidence" value="ECO:0007669"/>
    <property type="project" value="UniProtKB-KW"/>
</dbReference>
<name>A0A7S2QJ31_9DINO</name>
<evidence type="ECO:0000256" key="3">
    <source>
        <dbReference type="ARBA" id="ARBA00022833"/>
    </source>
</evidence>
<feature type="compositionally biased region" description="Polar residues" evidence="5">
    <location>
        <begin position="154"/>
        <end position="165"/>
    </location>
</feature>
<evidence type="ECO:0000256" key="1">
    <source>
        <dbReference type="ARBA" id="ARBA00022723"/>
    </source>
</evidence>
<evidence type="ECO:0000259" key="6">
    <source>
        <dbReference type="PROSITE" id="PS50103"/>
    </source>
</evidence>
<accession>A0A7S2QJ31</accession>
<reference evidence="7" key="1">
    <citation type="submission" date="2021-01" db="EMBL/GenBank/DDBJ databases">
        <authorList>
            <person name="Corre E."/>
            <person name="Pelletier E."/>
            <person name="Niang G."/>
            <person name="Scheremetjew M."/>
            <person name="Finn R."/>
            <person name="Kale V."/>
            <person name="Holt S."/>
            <person name="Cochrane G."/>
            <person name="Meng A."/>
            <person name="Brown T."/>
            <person name="Cohen L."/>
        </authorList>
    </citation>
    <scope>NUCLEOTIDE SEQUENCE</scope>
    <source>
        <strain evidence="7">RCC3387</strain>
    </source>
</reference>
<dbReference type="InterPro" id="IPR041367">
    <property type="entry name" value="Znf-CCCH_4"/>
</dbReference>
<keyword evidence="1 4" id="KW-0479">Metal-binding</keyword>
<organism evidence="7">
    <name type="scientific">Zooxanthella nutricula</name>
    <dbReference type="NCBI Taxonomy" id="1333877"/>
    <lineage>
        <taxon>Eukaryota</taxon>
        <taxon>Sar</taxon>
        <taxon>Alveolata</taxon>
        <taxon>Dinophyceae</taxon>
        <taxon>Peridiniales</taxon>
        <taxon>Peridiniales incertae sedis</taxon>
        <taxon>Zooxanthella</taxon>
    </lineage>
</organism>
<keyword evidence="2 4" id="KW-0863">Zinc-finger</keyword>
<keyword evidence="3 4" id="KW-0862">Zinc</keyword>
<dbReference type="InterPro" id="IPR000571">
    <property type="entry name" value="Znf_CCCH"/>
</dbReference>
<evidence type="ECO:0000256" key="4">
    <source>
        <dbReference type="PROSITE-ProRule" id="PRU00723"/>
    </source>
</evidence>